<reference evidence="2 3" key="1">
    <citation type="submission" date="2020-08" db="EMBL/GenBank/DDBJ databases">
        <authorList>
            <person name="Koutsovoulos G."/>
            <person name="Danchin GJ E."/>
        </authorList>
    </citation>
    <scope>NUCLEOTIDE SEQUENCE [LARGE SCALE GENOMIC DNA]</scope>
</reference>
<feature type="region of interest" description="Disordered" evidence="1">
    <location>
        <begin position="16"/>
        <end position="123"/>
    </location>
</feature>
<dbReference type="AlphaFoldDB" id="A0A6V7W1X0"/>
<dbReference type="EMBL" id="CAJEWN010000392">
    <property type="protein sequence ID" value="CAD2181150.1"/>
    <property type="molecule type" value="Genomic_DNA"/>
</dbReference>
<organism evidence="2 3">
    <name type="scientific">Meloidogyne enterolobii</name>
    <name type="common">Root-knot nematode worm</name>
    <name type="synonym">Meloidogyne mayaguensis</name>
    <dbReference type="NCBI Taxonomy" id="390850"/>
    <lineage>
        <taxon>Eukaryota</taxon>
        <taxon>Metazoa</taxon>
        <taxon>Ecdysozoa</taxon>
        <taxon>Nematoda</taxon>
        <taxon>Chromadorea</taxon>
        <taxon>Rhabditida</taxon>
        <taxon>Tylenchina</taxon>
        <taxon>Tylenchomorpha</taxon>
        <taxon>Tylenchoidea</taxon>
        <taxon>Meloidogynidae</taxon>
        <taxon>Meloidogyninae</taxon>
        <taxon>Meloidogyne</taxon>
    </lineage>
</organism>
<feature type="compositionally biased region" description="Polar residues" evidence="1">
    <location>
        <begin position="31"/>
        <end position="48"/>
    </location>
</feature>
<protein>
    <submittedName>
        <fullName evidence="2">Uncharacterized protein</fullName>
    </submittedName>
</protein>
<name>A0A6V7W1X0_MELEN</name>
<proteinExistence type="predicted"/>
<feature type="compositionally biased region" description="Basic and acidic residues" evidence="1">
    <location>
        <begin position="66"/>
        <end position="107"/>
    </location>
</feature>
<feature type="compositionally biased region" description="Acidic residues" evidence="1">
    <location>
        <begin position="108"/>
        <end position="123"/>
    </location>
</feature>
<evidence type="ECO:0000313" key="3">
    <source>
        <dbReference type="Proteomes" id="UP000580250"/>
    </source>
</evidence>
<sequence>MLRYSKLYKQNNREKWNEYKRKYRQKKKNVQSDNNEGTSFVNPQTGDFTNKGKLPIVCEESFEEGNLPKEGEEECNKGVEEPNKIIEDDRNTVDSNKKMHPFDLNEKPDDEECEDKGEDDEIEVEEPNNILENNTIDLNKKMNPFDLNEKPDNEGCEEY</sequence>
<evidence type="ECO:0000256" key="1">
    <source>
        <dbReference type="SAM" id="MobiDB-lite"/>
    </source>
</evidence>
<comment type="caution">
    <text evidence="2">The sequence shown here is derived from an EMBL/GenBank/DDBJ whole genome shotgun (WGS) entry which is preliminary data.</text>
</comment>
<dbReference type="Proteomes" id="UP000580250">
    <property type="component" value="Unassembled WGS sequence"/>
</dbReference>
<evidence type="ECO:0000313" key="2">
    <source>
        <dbReference type="EMBL" id="CAD2181150.1"/>
    </source>
</evidence>
<accession>A0A6V7W1X0</accession>
<gene>
    <name evidence="2" type="ORF">MENT_LOCUS33278</name>
</gene>